<dbReference type="PROSITE" id="PS51109">
    <property type="entry name" value="G5"/>
    <property type="match status" value="1"/>
</dbReference>
<evidence type="ECO:0000313" key="5">
    <source>
        <dbReference type="EMBL" id="USS00881.1"/>
    </source>
</evidence>
<evidence type="ECO:0000313" key="4">
    <source>
        <dbReference type="EMBL" id="AYE34292.1"/>
    </source>
</evidence>
<reference evidence="5" key="2">
    <citation type="submission" date="2022-06" db="EMBL/GenBank/DDBJ databases">
        <authorList>
            <person name="Holder M.E."/>
            <person name="Ajami N.J."/>
            <person name="Petrosino J.F."/>
        </authorList>
    </citation>
    <scope>NUCLEOTIDE SEQUENCE</scope>
    <source>
        <strain evidence="5">RMA 8861</strain>
    </source>
</reference>
<evidence type="ECO:0000313" key="7">
    <source>
        <dbReference type="Proteomes" id="UP001055437"/>
    </source>
</evidence>
<keyword evidence="2" id="KW-0472">Membrane</keyword>
<dbReference type="Pfam" id="PF01551">
    <property type="entry name" value="Peptidase_M23"/>
    <property type="match status" value="1"/>
</dbReference>
<dbReference type="InterPro" id="IPR011055">
    <property type="entry name" value="Dup_hybrid_motif"/>
</dbReference>
<sequence length="406" mass="44946">MVSKKDAVGVTVKIVLLFIPVITILNTNKSYILEAYLNNSVIGYVDSRAETREVFSEVLEEINIDSKSPEINNERIRYTKITEGNVALSNKSEIKKNILEALTGKASAYALSLSGEKLGYMASNDTVNNILKLATDKHINELNIDRTDVISADIVCNVNLQEETTDISSIKTEEELADKIYNISKENTDLVQIKIKTKEIVEEIVSPKTVTSLDENLYIGESRIEEGEEGIKKVLKEVTYKNEKQENNNILEETIIKEPVNTIIHKGSKNPYKDGVAFLLHPTVGKTVTSGYGERWNSFHKGIDIASNIGDKVNAAIEGKVTYAQYNDGGYGNLIIIEHEGNMTTYYAHLSEIYAKLGDIVNTGDLIGAVGNTGFSTGPHLHFELRVNGLPVDPSNYILKQENKAS</sequence>
<keyword evidence="2" id="KW-0812">Transmembrane</keyword>
<dbReference type="InterPro" id="IPR016047">
    <property type="entry name" value="M23ase_b-sheet_dom"/>
</dbReference>
<dbReference type="OrthoDB" id="9809488at2"/>
<dbReference type="Proteomes" id="UP001055437">
    <property type="component" value="Chromosome"/>
</dbReference>
<dbReference type="SMART" id="SM01208">
    <property type="entry name" value="G5"/>
    <property type="match status" value="1"/>
</dbReference>
<reference evidence="4 6" key="1">
    <citation type="submission" date="2017-09" db="EMBL/GenBank/DDBJ databases">
        <authorList>
            <person name="Thomas P."/>
            <person name="Seyboldt C."/>
        </authorList>
    </citation>
    <scope>NUCLEOTIDE SEQUENCE [LARGE SCALE GENOMIC DNA]</scope>
    <source>
        <strain evidence="4 6">DSM 7534</strain>
    </source>
</reference>
<feature type="transmembrane region" description="Helical" evidence="2">
    <location>
        <begin position="7"/>
        <end position="25"/>
    </location>
</feature>
<dbReference type="KEGG" id="csep:CP523_07420"/>
<dbReference type="PANTHER" id="PTHR21666">
    <property type="entry name" value="PEPTIDASE-RELATED"/>
    <property type="match status" value="1"/>
</dbReference>
<gene>
    <name evidence="4" type="ORF">CP523_07420</name>
    <name evidence="5" type="ORF">NH397_15760</name>
</gene>
<evidence type="ECO:0000313" key="6">
    <source>
        <dbReference type="Proteomes" id="UP000280586"/>
    </source>
</evidence>
<proteinExistence type="predicted"/>
<name>A0A9N7PLW8_CLOSE</name>
<evidence type="ECO:0000256" key="2">
    <source>
        <dbReference type="SAM" id="Phobius"/>
    </source>
</evidence>
<dbReference type="Proteomes" id="UP000280586">
    <property type="component" value="Chromosome"/>
</dbReference>
<dbReference type="InterPro" id="IPR011098">
    <property type="entry name" value="G5_dom"/>
</dbReference>
<dbReference type="Pfam" id="PF07501">
    <property type="entry name" value="G5"/>
    <property type="match status" value="1"/>
</dbReference>
<keyword evidence="7" id="KW-1185">Reference proteome</keyword>
<dbReference type="GeneID" id="303560502"/>
<dbReference type="EMBL" id="CP099799">
    <property type="protein sequence ID" value="USS00881.1"/>
    <property type="molecule type" value="Genomic_DNA"/>
</dbReference>
<evidence type="ECO:0000256" key="1">
    <source>
        <dbReference type="ARBA" id="ARBA00022729"/>
    </source>
</evidence>
<dbReference type="SUPFAM" id="SSF51261">
    <property type="entry name" value="Duplicated hybrid motif"/>
    <property type="match status" value="1"/>
</dbReference>
<keyword evidence="2" id="KW-1133">Transmembrane helix</keyword>
<feature type="domain" description="G5" evidence="3">
    <location>
        <begin position="190"/>
        <end position="270"/>
    </location>
</feature>
<organism evidence="4 6">
    <name type="scientific">Clostridium septicum</name>
    <dbReference type="NCBI Taxonomy" id="1504"/>
    <lineage>
        <taxon>Bacteria</taxon>
        <taxon>Bacillati</taxon>
        <taxon>Bacillota</taxon>
        <taxon>Clostridia</taxon>
        <taxon>Eubacteriales</taxon>
        <taxon>Clostridiaceae</taxon>
        <taxon>Clostridium</taxon>
    </lineage>
</organism>
<dbReference type="PANTHER" id="PTHR21666:SF270">
    <property type="entry name" value="MUREIN HYDROLASE ACTIVATOR ENVC"/>
    <property type="match status" value="1"/>
</dbReference>
<dbReference type="EMBL" id="CP023671">
    <property type="protein sequence ID" value="AYE34292.1"/>
    <property type="molecule type" value="Genomic_DNA"/>
</dbReference>
<dbReference type="AlphaFoldDB" id="A0A9N7PLW8"/>
<keyword evidence="1" id="KW-0732">Signal</keyword>
<dbReference type="InterPro" id="IPR050570">
    <property type="entry name" value="Cell_wall_metabolism_enzyme"/>
</dbReference>
<dbReference type="GO" id="GO:0004222">
    <property type="term" value="F:metalloendopeptidase activity"/>
    <property type="evidence" value="ECO:0007669"/>
    <property type="project" value="TreeGrafter"/>
</dbReference>
<protein>
    <submittedName>
        <fullName evidence="5">Peptidoglycan DD-metalloendopeptidase family protein</fullName>
    </submittedName>
</protein>
<dbReference type="RefSeq" id="WP_066673788.1">
    <property type="nucleotide sequence ID" value="NZ_CABMIZ010000002.1"/>
</dbReference>
<accession>A0A9N7PLW8</accession>
<dbReference type="Gene3D" id="2.20.230.10">
    <property type="entry name" value="Resuscitation-promoting factor rpfb"/>
    <property type="match status" value="1"/>
</dbReference>
<dbReference type="CDD" id="cd12797">
    <property type="entry name" value="M23_peptidase"/>
    <property type="match status" value="1"/>
</dbReference>
<dbReference type="Gene3D" id="2.70.70.10">
    <property type="entry name" value="Glucose Permease (Domain IIA)"/>
    <property type="match status" value="1"/>
</dbReference>
<evidence type="ECO:0000259" key="3">
    <source>
        <dbReference type="PROSITE" id="PS51109"/>
    </source>
</evidence>